<gene>
    <name evidence="1" type="ORF">C8P68_10938</name>
</gene>
<accession>A0A2T5J5B4</accession>
<dbReference type="GO" id="GO:0051537">
    <property type="term" value="F:2 iron, 2 sulfur cluster binding"/>
    <property type="evidence" value="ECO:0007669"/>
    <property type="project" value="InterPro"/>
</dbReference>
<dbReference type="InterPro" id="IPR036922">
    <property type="entry name" value="Rieske_2Fe-2S_sf"/>
</dbReference>
<evidence type="ECO:0000313" key="1">
    <source>
        <dbReference type="EMBL" id="PTQ93166.1"/>
    </source>
</evidence>
<dbReference type="OrthoDB" id="1201186at2"/>
<reference evidence="1 2" key="1">
    <citation type="submission" date="2018-04" db="EMBL/GenBank/DDBJ databases">
        <title>Genomic Encyclopedia of Archaeal and Bacterial Type Strains, Phase II (KMG-II): from individual species to whole genera.</title>
        <authorList>
            <person name="Goeker M."/>
        </authorList>
    </citation>
    <scope>NUCLEOTIDE SEQUENCE [LARGE SCALE GENOMIC DNA]</scope>
    <source>
        <strain evidence="1 2">DSM 26809</strain>
    </source>
</reference>
<dbReference type="RefSeq" id="WP_107830970.1">
    <property type="nucleotide sequence ID" value="NZ_CP160205.1"/>
</dbReference>
<keyword evidence="2" id="KW-1185">Reference proteome</keyword>
<protein>
    <submittedName>
        <fullName evidence="1">Nitrite reductase/ring-hydroxylating ferredoxin subunit</fullName>
    </submittedName>
</protein>
<sequence length="143" mass="15038">MRKLGLLMVFCAVITACGKDNSSGIPVASVQLNLPMTDPRISKLNSIGGAVFLDLNQGYTGSVAGLVLYHGTGGIVAFDRCSSYQPELKHAVVSDGSGFNALDTYSGSKFSLQDGSPTKAPATKSLRAYYVYVDGSQVLHVTN</sequence>
<dbReference type="Proteomes" id="UP000244168">
    <property type="component" value="Unassembled WGS sequence"/>
</dbReference>
<dbReference type="Gene3D" id="2.102.10.10">
    <property type="entry name" value="Rieske [2Fe-2S] iron-sulphur domain"/>
    <property type="match status" value="1"/>
</dbReference>
<organism evidence="1 2">
    <name type="scientific">Mucilaginibacter yixingensis</name>
    <dbReference type="NCBI Taxonomy" id="1295612"/>
    <lineage>
        <taxon>Bacteria</taxon>
        <taxon>Pseudomonadati</taxon>
        <taxon>Bacteroidota</taxon>
        <taxon>Sphingobacteriia</taxon>
        <taxon>Sphingobacteriales</taxon>
        <taxon>Sphingobacteriaceae</taxon>
        <taxon>Mucilaginibacter</taxon>
    </lineage>
</organism>
<proteinExistence type="predicted"/>
<evidence type="ECO:0000313" key="2">
    <source>
        <dbReference type="Proteomes" id="UP000244168"/>
    </source>
</evidence>
<dbReference type="PROSITE" id="PS51257">
    <property type="entry name" value="PROKAR_LIPOPROTEIN"/>
    <property type="match status" value="1"/>
</dbReference>
<comment type="caution">
    <text evidence="1">The sequence shown here is derived from an EMBL/GenBank/DDBJ whole genome shotgun (WGS) entry which is preliminary data.</text>
</comment>
<dbReference type="EMBL" id="QAOQ01000009">
    <property type="protein sequence ID" value="PTQ93166.1"/>
    <property type="molecule type" value="Genomic_DNA"/>
</dbReference>
<dbReference type="AlphaFoldDB" id="A0A2T5J5B4"/>
<name>A0A2T5J5B4_9SPHI</name>